<dbReference type="Proteomes" id="UP000799778">
    <property type="component" value="Unassembled WGS sequence"/>
</dbReference>
<proteinExistence type="predicted"/>
<dbReference type="GeneID" id="54283818"/>
<feature type="compositionally biased region" description="Basic residues" evidence="1">
    <location>
        <begin position="27"/>
        <end position="36"/>
    </location>
</feature>
<reference evidence="2" key="1">
    <citation type="journal article" date="2020" name="Stud. Mycol.">
        <title>101 Dothideomycetes genomes: a test case for predicting lifestyles and emergence of pathogens.</title>
        <authorList>
            <person name="Haridas S."/>
            <person name="Albert R."/>
            <person name="Binder M."/>
            <person name="Bloem J."/>
            <person name="Labutti K."/>
            <person name="Salamov A."/>
            <person name="Andreopoulos B."/>
            <person name="Baker S."/>
            <person name="Barry K."/>
            <person name="Bills G."/>
            <person name="Bluhm B."/>
            <person name="Cannon C."/>
            <person name="Castanera R."/>
            <person name="Culley D."/>
            <person name="Daum C."/>
            <person name="Ezra D."/>
            <person name="Gonzalez J."/>
            <person name="Henrissat B."/>
            <person name="Kuo A."/>
            <person name="Liang C."/>
            <person name="Lipzen A."/>
            <person name="Lutzoni F."/>
            <person name="Magnuson J."/>
            <person name="Mondo S."/>
            <person name="Nolan M."/>
            <person name="Ohm R."/>
            <person name="Pangilinan J."/>
            <person name="Park H.-J."/>
            <person name="Ramirez L."/>
            <person name="Alfaro M."/>
            <person name="Sun H."/>
            <person name="Tritt A."/>
            <person name="Yoshinaga Y."/>
            <person name="Zwiers L.-H."/>
            <person name="Turgeon B."/>
            <person name="Goodwin S."/>
            <person name="Spatafora J."/>
            <person name="Crous P."/>
            <person name="Grigoriev I."/>
        </authorList>
    </citation>
    <scope>NUCLEOTIDE SEQUENCE</scope>
    <source>
        <strain evidence="2">CBS 175.79</strain>
    </source>
</reference>
<dbReference type="RefSeq" id="XP_033388974.1">
    <property type="nucleotide sequence ID" value="XM_033526421.1"/>
</dbReference>
<name>A0A6A5Y4X7_9PLEO</name>
<keyword evidence="3" id="KW-1185">Reference proteome</keyword>
<evidence type="ECO:0000313" key="3">
    <source>
        <dbReference type="Proteomes" id="UP000799778"/>
    </source>
</evidence>
<gene>
    <name evidence="2" type="ORF">BU24DRAFT_416311</name>
</gene>
<organism evidence="2 3">
    <name type="scientific">Aaosphaeria arxii CBS 175.79</name>
    <dbReference type="NCBI Taxonomy" id="1450172"/>
    <lineage>
        <taxon>Eukaryota</taxon>
        <taxon>Fungi</taxon>
        <taxon>Dikarya</taxon>
        <taxon>Ascomycota</taxon>
        <taxon>Pezizomycotina</taxon>
        <taxon>Dothideomycetes</taxon>
        <taxon>Pleosporomycetidae</taxon>
        <taxon>Pleosporales</taxon>
        <taxon>Pleosporales incertae sedis</taxon>
        <taxon>Aaosphaeria</taxon>
    </lineage>
</organism>
<dbReference type="OrthoDB" id="3770722at2759"/>
<feature type="compositionally biased region" description="Polar residues" evidence="1">
    <location>
        <begin position="1"/>
        <end position="17"/>
    </location>
</feature>
<accession>A0A6A5Y4X7</accession>
<evidence type="ECO:0000313" key="2">
    <source>
        <dbReference type="EMBL" id="KAF2020635.1"/>
    </source>
</evidence>
<dbReference type="AlphaFoldDB" id="A0A6A5Y4X7"/>
<feature type="region of interest" description="Disordered" evidence="1">
    <location>
        <begin position="1"/>
        <end position="36"/>
    </location>
</feature>
<evidence type="ECO:0000256" key="1">
    <source>
        <dbReference type="SAM" id="MobiDB-lite"/>
    </source>
</evidence>
<dbReference type="EMBL" id="ML978066">
    <property type="protein sequence ID" value="KAF2020635.1"/>
    <property type="molecule type" value="Genomic_DNA"/>
</dbReference>
<protein>
    <submittedName>
        <fullName evidence="2">Uncharacterized protein</fullName>
    </submittedName>
</protein>
<sequence>MSNQPHHQAEATSSTGETGEGRQSGAPKKHEKKPRLRSLRSLACVSLTTVLPPTPYRDADDRGTLNRDLTINPVSDRYVHVQVRILQYLQHSAAEDLSQAQAHSWTERISPDGCPTVAEAVRLCYYMRELGFDTYSKLMVELDELRLYIANKHVLFRDPERPNIDRIYWRQNLKTGSIAVIDTSPEPTMRPRTRRGAIGGGTLDLPQPPLFQTPFHPTDPFSLSDDHPLYSPDPYTLHFGSSDDGAPPFLTREEIDILGIGGGQRDDGRN</sequence>